<protein>
    <recommendedName>
        <fullName evidence="2">GTPase Der</fullName>
    </recommendedName>
    <alternativeName>
        <fullName evidence="7">GTP-binding protein EngA</fullName>
    </alternativeName>
</protein>
<keyword evidence="3" id="KW-0690">Ribosome biogenesis</keyword>
<proteinExistence type="inferred from homology"/>
<dbReference type="SUPFAM" id="SSF52540">
    <property type="entry name" value="P-loop containing nucleoside triphosphate hydrolases"/>
    <property type="match status" value="2"/>
</dbReference>
<evidence type="ECO:0000256" key="1">
    <source>
        <dbReference type="ARBA" id="ARBA00008279"/>
    </source>
</evidence>
<evidence type="ECO:0000256" key="6">
    <source>
        <dbReference type="ARBA" id="ARBA00023134"/>
    </source>
</evidence>
<name>A0A3B0SSP4_9ZZZZ</name>
<dbReference type="InterPro" id="IPR027417">
    <property type="entry name" value="P-loop_NTPase"/>
</dbReference>
<dbReference type="Gene3D" id="3.30.300.20">
    <property type="match status" value="1"/>
</dbReference>
<dbReference type="NCBIfam" id="TIGR00231">
    <property type="entry name" value="small_GTP"/>
    <property type="match status" value="2"/>
</dbReference>
<evidence type="ECO:0000259" key="8">
    <source>
        <dbReference type="PROSITE" id="PS51712"/>
    </source>
</evidence>
<dbReference type="CDD" id="cd01895">
    <property type="entry name" value="EngA2"/>
    <property type="match status" value="1"/>
</dbReference>
<dbReference type="Pfam" id="PF01926">
    <property type="entry name" value="MMR_HSR1"/>
    <property type="match status" value="2"/>
</dbReference>
<keyword evidence="6" id="KW-0342">GTP-binding</keyword>
<dbReference type="NCBIfam" id="TIGR03594">
    <property type="entry name" value="GTPase_EngA"/>
    <property type="match status" value="1"/>
</dbReference>
<comment type="similarity">
    <text evidence="1">Belongs to the TRAFAC class TrmE-Era-EngA-EngB-Septin-like GTPase superfamily. EngA (Der) GTPase family.</text>
</comment>
<dbReference type="AlphaFoldDB" id="A0A3B0SSP4"/>
<dbReference type="PIRSF" id="PIRSF006485">
    <property type="entry name" value="GTP-binding_EngA"/>
    <property type="match status" value="1"/>
</dbReference>
<dbReference type="InterPro" id="IPR032859">
    <property type="entry name" value="KH_dom-like"/>
</dbReference>
<sequence>MSRLPIVVILGRPNVGKSTLVNRIVRSRAAVTNEEAGVTRDRRQFEAEWAGTRFHVMDTGGWEARPEEQLTADIREQAEVAVSAADLVVFVADATSEVTDDDVGVARILQRSGVPYIRVANKADSPSAESELTHLWGLGLGAPVPISALHGRNTGDFLDELVAALPDDLDGEGQPDTIASLAIIGRPNVGKSTLLNRLAGEERVLVSDVPGTTRDPINEIVDIDGEFFEVIDTAGIKRRTKITDDVDYYAVLRAHDTVRQADVVIFVIDGQRGATHQEQRLAEEIERAGAGLLIVLNKWDELDDDQRLHTEDSVADRLAFVSWAPILRMSALTGARTHRLPKHIRAVIENRRRHVPAPEVNRLVRELQEAHPPPVRKGRRPKILYAVQAETEPPTFVLFVRGGELSTDYIRFIENRIRDRWDFTGTPVRIRTRNRH</sequence>
<dbReference type="InterPro" id="IPR006073">
    <property type="entry name" value="GTP-bd"/>
</dbReference>
<keyword evidence="5" id="KW-0547">Nucleotide-binding</keyword>
<organism evidence="9">
    <name type="scientific">hydrothermal vent metagenome</name>
    <dbReference type="NCBI Taxonomy" id="652676"/>
    <lineage>
        <taxon>unclassified sequences</taxon>
        <taxon>metagenomes</taxon>
        <taxon>ecological metagenomes</taxon>
    </lineage>
</organism>
<dbReference type="HAMAP" id="MF_00195">
    <property type="entry name" value="GTPase_Der"/>
    <property type="match status" value="1"/>
</dbReference>
<dbReference type="EMBL" id="UOEI01000609">
    <property type="protein sequence ID" value="VAW08508.1"/>
    <property type="molecule type" value="Genomic_DNA"/>
</dbReference>
<dbReference type="InterPro" id="IPR015946">
    <property type="entry name" value="KH_dom-like_a/b"/>
</dbReference>
<dbReference type="Gene3D" id="3.40.50.300">
    <property type="entry name" value="P-loop containing nucleotide triphosphate hydrolases"/>
    <property type="match status" value="2"/>
</dbReference>
<dbReference type="GO" id="GO:0043022">
    <property type="term" value="F:ribosome binding"/>
    <property type="evidence" value="ECO:0007669"/>
    <property type="project" value="TreeGrafter"/>
</dbReference>
<dbReference type="Pfam" id="PF14714">
    <property type="entry name" value="KH_dom-like"/>
    <property type="match status" value="1"/>
</dbReference>
<accession>A0A3B0SSP4</accession>
<evidence type="ECO:0000256" key="3">
    <source>
        <dbReference type="ARBA" id="ARBA00022517"/>
    </source>
</evidence>
<gene>
    <name evidence="9" type="ORF">MNBD_ACTINO01-567</name>
</gene>
<dbReference type="PANTHER" id="PTHR43834">
    <property type="entry name" value="GTPASE DER"/>
    <property type="match status" value="1"/>
</dbReference>
<dbReference type="FunFam" id="3.30.300.20:FF:000004">
    <property type="entry name" value="GTPase Der"/>
    <property type="match status" value="1"/>
</dbReference>
<dbReference type="InterPro" id="IPR016484">
    <property type="entry name" value="GTPase_Der"/>
</dbReference>
<dbReference type="CDD" id="cd01894">
    <property type="entry name" value="EngA1"/>
    <property type="match status" value="1"/>
</dbReference>
<dbReference type="GO" id="GO:0042254">
    <property type="term" value="P:ribosome biogenesis"/>
    <property type="evidence" value="ECO:0007669"/>
    <property type="project" value="UniProtKB-KW"/>
</dbReference>
<dbReference type="InterPro" id="IPR005225">
    <property type="entry name" value="Small_GTP-bd"/>
</dbReference>
<reference evidence="9" key="1">
    <citation type="submission" date="2018-06" db="EMBL/GenBank/DDBJ databases">
        <authorList>
            <person name="Zhirakovskaya E."/>
        </authorList>
    </citation>
    <scope>NUCLEOTIDE SEQUENCE</scope>
</reference>
<dbReference type="PANTHER" id="PTHR43834:SF6">
    <property type="entry name" value="GTPASE DER"/>
    <property type="match status" value="1"/>
</dbReference>
<evidence type="ECO:0000256" key="5">
    <source>
        <dbReference type="ARBA" id="ARBA00022741"/>
    </source>
</evidence>
<dbReference type="PROSITE" id="PS51712">
    <property type="entry name" value="G_ENGA"/>
    <property type="match status" value="1"/>
</dbReference>
<feature type="domain" description="EngA-type G" evidence="8">
    <location>
        <begin position="179"/>
        <end position="352"/>
    </location>
</feature>
<keyword evidence="4" id="KW-0677">Repeat</keyword>
<dbReference type="FunFam" id="3.40.50.300:FF:000040">
    <property type="entry name" value="GTPase Der"/>
    <property type="match status" value="1"/>
</dbReference>
<dbReference type="GO" id="GO:0005525">
    <property type="term" value="F:GTP binding"/>
    <property type="evidence" value="ECO:0007669"/>
    <property type="project" value="UniProtKB-KW"/>
</dbReference>
<evidence type="ECO:0000256" key="7">
    <source>
        <dbReference type="ARBA" id="ARBA00032345"/>
    </source>
</evidence>
<evidence type="ECO:0000256" key="4">
    <source>
        <dbReference type="ARBA" id="ARBA00022737"/>
    </source>
</evidence>
<dbReference type="InterPro" id="IPR031166">
    <property type="entry name" value="G_ENGA"/>
</dbReference>
<evidence type="ECO:0000313" key="9">
    <source>
        <dbReference type="EMBL" id="VAW08508.1"/>
    </source>
</evidence>
<dbReference type="PRINTS" id="PR00326">
    <property type="entry name" value="GTP1OBG"/>
</dbReference>
<evidence type="ECO:0000256" key="2">
    <source>
        <dbReference type="ARBA" id="ARBA00020953"/>
    </source>
</evidence>